<keyword evidence="3 7" id="KW-0479">Metal-binding</keyword>
<evidence type="ECO:0000256" key="6">
    <source>
        <dbReference type="ARBA" id="ARBA00048348"/>
    </source>
</evidence>
<evidence type="ECO:0000256" key="9">
    <source>
        <dbReference type="SAM" id="MobiDB-lite"/>
    </source>
</evidence>
<dbReference type="InterPro" id="IPR001765">
    <property type="entry name" value="Carbonic_anhydrase"/>
</dbReference>
<proteinExistence type="inferred from homology"/>
<dbReference type="EC" id="4.2.1.1" evidence="2 8"/>
<dbReference type="Proteomes" id="UP001175271">
    <property type="component" value="Unassembled WGS sequence"/>
</dbReference>
<dbReference type="AlphaFoldDB" id="A0AA39HHD7"/>
<dbReference type="GO" id="GO:0004089">
    <property type="term" value="F:carbonate dehydratase activity"/>
    <property type="evidence" value="ECO:0007669"/>
    <property type="project" value="UniProtKB-UniRule"/>
</dbReference>
<keyword evidence="5 8" id="KW-0456">Lyase</keyword>
<evidence type="ECO:0000313" key="10">
    <source>
        <dbReference type="EMBL" id="KAK0405389.1"/>
    </source>
</evidence>
<evidence type="ECO:0000313" key="11">
    <source>
        <dbReference type="Proteomes" id="UP001175271"/>
    </source>
</evidence>
<keyword evidence="4 7" id="KW-0862">Zinc</keyword>
<feature type="binding site" evidence="7">
    <location>
        <position position="151"/>
    </location>
    <ligand>
        <name>Zn(2+)</name>
        <dbReference type="ChEBI" id="CHEBI:29105"/>
    </ligand>
</feature>
<comment type="caution">
    <text evidence="10">The sequence shown here is derived from an EMBL/GenBank/DDBJ whole genome shotgun (WGS) entry which is preliminary data.</text>
</comment>
<comment type="function">
    <text evidence="8">Reversible hydration of carbon dioxide.</text>
</comment>
<evidence type="ECO:0000256" key="8">
    <source>
        <dbReference type="RuleBase" id="RU003956"/>
    </source>
</evidence>
<evidence type="ECO:0000256" key="4">
    <source>
        <dbReference type="ARBA" id="ARBA00022833"/>
    </source>
</evidence>
<evidence type="ECO:0000256" key="1">
    <source>
        <dbReference type="ARBA" id="ARBA00006217"/>
    </source>
</evidence>
<dbReference type="PANTHER" id="PTHR11002:SF76">
    <property type="entry name" value="CARBONIC ANHYDRASE"/>
    <property type="match status" value="1"/>
</dbReference>
<evidence type="ECO:0000256" key="2">
    <source>
        <dbReference type="ARBA" id="ARBA00012925"/>
    </source>
</evidence>
<dbReference type="EMBL" id="JAUCMV010000004">
    <property type="protein sequence ID" value="KAK0405389.1"/>
    <property type="molecule type" value="Genomic_DNA"/>
</dbReference>
<feature type="binding site" evidence="7">
    <location>
        <position position="84"/>
    </location>
    <ligand>
        <name>Zn(2+)</name>
        <dbReference type="ChEBI" id="CHEBI:29105"/>
    </ligand>
</feature>
<evidence type="ECO:0000256" key="7">
    <source>
        <dbReference type="PIRSR" id="PIRSR601765-1"/>
    </source>
</evidence>
<dbReference type="SMART" id="SM00947">
    <property type="entry name" value="Pro_CA"/>
    <property type="match status" value="1"/>
</dbReference>
<evidence type="ECO:0000256" key="3">
    <source>
        <dbReference type="ARBA" id="ARBA00022723"/>
    </source>
</evidence>
<dbReference type="Pfam" id="PF00484">
    <property type="entry name" value="Pro_CA"/>
    <property type="match status" value="1"/>
</dbReference>
<dbReference type="PANTHER" id="PTHR11002">
    <property type="entry name" value="CARBONIC ANHYDRASE"/>
    <property type="match status" value="1"/>
</dbReference>
<dbReference type="GO" id="GO:0008270">
    <property type="term" value="F:zinc ion binding"/>
    <property type="evidence" value="ECO:0007669"/>
    <property type="project" value="UniProtKB-UniRule"/>
</dbReference>
<reference evidence="10" key="1">
    <citation type="submission" date="2023-06" db="EMBL/GenBank/DDBJ databases">
        <title>Genomic analysis of the entomopathogenic nematode Steinernema hermaphroditum.</title>
        <authorList>
            <person name="Schwarz E.M."/>
            <person name="Heppert J.K."/>
            <person name="Baniya A."/>
            <person name="Schwartz H.T."/>
            <person name="Tan C.-H."/>
            <person name="Antoshechkin I."/>
            <person name="Sternberg P.W."/>
            <person name="Goodrich-Blair H."/>
            <person name="Dillman A.R."/>
        </authorList>
    </citation>
    <scope>NUCLEOTIDE SEQUENCE</scope>
    <source>
        <strain evidence="10">PS9179</strain>
        <tissue evidence="10">Whole animal</tissue>
    </source>
</reference>
<dbReference type="InterPro" id="IPR036874">
    <property type="entry name" value="Carbonic_anhydrase_sf"/>
</dbReference>
<accession>A0AA39HHD7</accession>
<gene>
    <name evidence="10" type="ORF">QR680_017963</name>
</gene>
<dbReference type="SUPFAM" id="SSF53056">
    <property type="entry name" value="beta-carbonic anhydrase, cab"/>
    <property type="match status" value="1"/>
</dbReference>
<protein>
    <recommendedName>
        <fullName evidence="2 8">Carbonic anhydrase</fullName>
        <ecNumber evidence="2 8">4.2.1.1</ecNumber>
    </recommendedName>
    <alternativeName>
        <fullName evidence="8">Carbonate dehydratase</fullName>
    </alternativeName>
</protein>
<organism evidence="10 11">
    <name type="scientific">Steinernema hermaphroditum</name>
    <dbReference type="NCBI Taxonomy" id="289476"/>
    <lineage>
        <taxon>Eukaryota</taxon>
        <taxon>Metazoa</taxon>
        <taxon>Ecdysozoa</taxon>
        <taxon>Nematoda</taxon>
        <taxon>Chromadorea</taxon>
        <taxon>Rhabditida</taxon>
        <taxon>Tylenchina</taxon>
        <taxon>Panagrolaimomorpha</taxon>
        <taxon>Strongyloidoidea</taxon>
        <taxon>Steinernematidae</taxon>
        <taxon>Steinernema</taxon>
    </lineage>
</organism>
<evidence type="ECO:0000256" key="5">
    <source>
        <dbReference type="ARBA" id="ARBA00023239"/>
    </source>
</evidence>
<dbReference type="Gene3D" id="3.40.1050.10">
    <property type="entry name" value="Carbonic anhydrase"/>
    <property type="match status" value="1"/>
</dbReference>
<keyword evidence="11" id="KW-1185">Reference proteome</keyword>
<comment type="cofactor">
    <cofactor evidence="7">
        <name>Zn(2+)</name>
        <dbReference type="ChEBI" id="CHEBI:29105"/>
    </cofactor>
    <text evidence="7">Binds 1 zinc ion per subunit.</text>
</comment>
<feature type="binding site" evidence="7">
    <location>
        <position position="86"/>
    </location>
    <ligand>
        <name>Zn(2+)</name>
        <dbReference type="ChEBI" id="CHEBI:29105"/>
    </ligand>
</feature>
<name>A0AA39HHD7_9BILA</name>
<sequence length="331" mass="37815">MRLSSGDLQAKRDTLGEEISLPRSLIITAAIARSNAQWLLLPPANMDKILRGVISYRQVIRKDLIKQFEQIRDHPNPTAVMFTCMDSRMLPSRFTQSKVGDIFIVRNAGNMIPDSPNYGIPGVEVSVTTEPAALELAVKRGGIRHVIVCGHSDCKAINTLYGLHQCPKVFDHESPMDHWVRRNGYKSIKLLHERLHHGPQVLRFESTVVPSQSFDAIIDPFDKLAVEDKLSQINVLQQVMNVCSHGFLKSYFTAGQMNIHALWFDVYTGNVFIFSRERKRYVEITEDSVPDLLRELDRRSKYMLEHSKEAERQQESEEVAEEKQKQEVSQS</sequence>
<feature type="binding site" evidence="7">
    <location>
        <position position="154"/>
    </location>
    <ligand>
        <name>Zn(2+)</name>
        <dbReference type="ChEBI" id="CHEBI:29105"/>
    </ligand>
</feature>
<comment type="catalytic activity">
    <reaction evidence="6 8">
        <text>hydrogencarbonate + H(+) = CO2 + H2O</text>
        <dbReference type="Rhea" id="RHEA:10748"/>
        <dbReference type="ChEBI" id="CHEBI:15377"/>
        <dbReference type="ChEBI" id="CHEBI:15378"/>
        <dbReference type="ChEBI" id="CHEBI:16526"/>
        <dbReference type="ChEBI" id="CHEBI:17544"/>
        <dbReference type="EC" id="4.2.1.1"/>
    </reaction>
</comment>
<comment type="similarity">
    <text evidence="1 8">Belongs to the beta-class carbonic anhydrase family.</text>
</comment>
<feature type="region of interest" description="Disordered" evidence="9">
    <location>
        <begin position="304"/>
        <end position="331"/>
    </location>
</feature>